<dbReference type="InterPro" id="IPR035899">
    <property type="entry name" value="DBL_dom_sf"/>
</dbReference>
<feature type="compositionally biased region" description="Basic residues" evidence="5">
    <location>
        <begin position="180"/>
        <end position="193"/>
    </location>
</feature>
<evidence type="ECO:0008006" key="11">
    <source>
        <dbReference type="Google" id="ProtNLM"/>
    </source>
</evidence>
<organism evidence="9 10">
    <name type="scientific">Chloebia gouldiae</name>
    <name type="common">Gouldian finch</name>
    <name type="synonym">Erythrura gouldiae</name>
    <dbReference type="NCBI Taxonomy" id="44316"/>
    <lineage>
        <taxon>Eukaryota</taxon>
        <taxon>Metazoa</taxon>
        <taxon>Chordata</taxon>
        <taxon>Craniata</taxon>
        <taxon>Vertebrata</taxon>
        <taxon>Euteleostomi</taxon>
        <taxon>Archelosauria</taxon>
        <taxon>Archosauria</taxon>
        <taxon>Dinosauria</taxon>
        <taxon>Saurischia</taxon>
        <taxon>Theropoda</taxon>
        <taxon>Coelurosauria</taxon>
        <taxon>Aves</taxon>
        <taxon>Neognathae</taxon>
        <taxon>Neoaves</taxon>
        <taxon>Telluraves</taxon>
        <taxon>Australaves</taxon>
        <taxon>Passeriformes</taxon>
        <taxon>Passeroidea</taxon>
        <taxon>Passeridae</taxon>
        <taxon>Chloebia</taxon>
    </lineage>
</organism>
<dbReference type="InterPro" id="IPR055251">
    <property type="entry name" value="SOS1_NGEF_PH"/>
</dbReference>
<dbReference type="Proteomes" id="UP000276834">
    <property type="component" value="Unassembled WGS sequence"/>
</dbReference>
<evidence type="ECO:0000313" key="9">
    <source>
        <dbReference type="EMBL" id="RLV95040.1"/>
    </source>
</evidence>
<dbReference type="Pfam" id="PF22697">
    <property type="entry name" value="SOS1_NGEF_PH"/>
    <property type="match status" value="1"/>
</dbReference>
<dbReference type="InterPro" id="IPR011993">
    <property type="entry name" value="PH-like_dom_sf"/>
</dbReference>
<dbReference type="CDD" id="cd01221">
    <property type="entry name" value="PH_ephexin"/>
    <property type="match status" value="1"/>
</dbReference>
<dbReference type="InterPro" id="IPR000219">
    <property type="entry name" value="DH_dom"/>
</dbReference>
<dbReference type="STRING" id="44316.ENSEGOP00005018939"/>
<dbReference type="Gene3D" id="2.30.30.40">
    <property type="entry name" value="SH3 Domains"/>
    <property type="match status" value="1"/>
</dbReference>
<feature type="compositionally biased region" description="Polar residues" evidence="5">
    <location>
        <begin position="83"/>
        <end position="93"/>
    </location>
</feature>
<evidence type="ECO:0000256" key="3">
    <source>
        <dbReference type="ARBA" id="ARBA00023273"/>
    </source>
</evidence>
<sequence length="733" mass="81463">MSRGSSGTSVDDKTLLLEYRCHPARPEPPSPTCGPGKRSPSTAPGATTPLSPPASPSSAEPRRIVLSTDSPAALKVGTQQLIPKSLAVSSKPKNSPCRHQSFGASRDPLSPDPKRAAVPVLAPEAEDEDDGGGALKRNLRNMSYRAAMKGLGAELEPAKVAPSLKPVPEDGSAPPDRSPGRSKRTLGRKRVQKRGGSFKDQPRLYQEIRERGLNSVSHESDEDLLEEALPEEPSPLGAAIVVQSYRPAQVTWSQLPEVLESGILQRISPEERKRQEAMFEIITSEYSYMHSLNILVSHFMRSEELKDTMTQTEHHHLFSNIGDILTVSTRQVGPGAGTRQAWEGTLSFLFVVLSQPSLGLLKVLTGSFFEDLEKRHQEHLLIPDISDIVEEHASKHFNPYIRYCSNEVYQQRTLEKLLTTNPLFKDTLKQIERKPECGGLPVISFLILPMQRVTRLPLLLDTVQQKTNARTAAYGAATRAVKAISKLVKSCNEGARAMERTEQMYTLQKQLEFGKKKPFPLISVSRWLLKRGELLLLLSEEAGIFRRGAGRLCHLFLFNDVLIITKKKSEESYTVMNYATLDQVTVEKVESSEPPSPPPGKAGGHLLRVVLEKDSEGRREEVVLSAETLSDRARWIAALMHREKEKPDTTPKGDLSQVEITRAYLAKEADELSLQQADVVLVLGEEDGWCWGERLRDGERGWFPQGCARPITSRVAAEGNVRRMERLRVETDV</sequence>
<dbReference type="InterPro" id="IPR035797">
    <property type="entry name" value="ARHGEF16/ARHGEF26_SH3"/>
</dbReference>
<evidence type="ECO:0000256" key="1">
    <source>
        <dbReference type="ARBA" id="ARBA00004316"/>
    </source>
</evidence>
<keyword evidence="3" id="KW-0966">Cell projection</keyword>
<accession>A0A3L8S3G4</accession>
<proteinExistence type="predicted"/>
<dbReference type="PROSITE" id="PS50003">
    <property type="entry name" value="PH_DOMAIN"/>
    <property type="match status" value="1"/>
</dbReference>
<gene>
    <name evidence="9" type="ORF">DV515_00012959</name>
</gene>
<dbReference type="InterPro" id="IPR001849">
    <property type="entry name" value="PH_domain"/>
</dbReference>
<dbReference type="GO" id="GO:0042995">
    <property type="term" value="C:cell projection"/>
    <property type="evidence" value="ECO:0007669"/>
    <property type="project" value="UniProtKB-SubCell"/>
</dbReference>
<feature type="domain" description="DH" evidence="8">
    <location>
        <begin position="273"/>
        <end position="494"/>
    </location>
</feature>
<comment type="subcellular location">
    <subcellularLocation>
        <location evidence="1">Cell projection</location>
    </subcellularLocation>
</comment>
<dbReference type="SMART" id="SM00326">
    <property type="entry name" value="SH3"/>
    <property type="match status" value="1"/>
</dbReference>
<evidence type="ECO:0000256" key="2">
    <source>
        <dbReference type="ARBA" id="ARBA00022443"/>
    </source>
</evidence>
<dbReference type="AlphaFoldDB" id="A0A3L8S3G4"/>
<protein>
    <recommendedName>
        <fullName evidence="11">Rho guanine nucleotide exchange factor 16</fullName>
    </recommendedName>
</protein>
<evidence type="ECO:0000259" key="6">
    <source>
        <dbReference type="PROSITE" id="PS50002"/>
    </source>
</evidence>
<comment type="caution">
    <text evidence="9">The sequence shown here is derived from an EMBL/GenBank/DDBJ whole genome shotgun (WGS) entry which is preliminary data.</text>
</comment>
<dbReference type="Pfam" id="PF00621">
    <property type="entry name" value="RhoGEF"/>
    <property type="match status" value="1"/>
</dbReference>
<dbReference type="Gene3D" id="2.30.29.30">
    <property type="entry name" value="Pleckstrin-homology domain (PH domain)/Phosphotyrosine-binding domain (PTB)"/>
    <property type="match status" value="1"/>
</dbReference>
<dbReference type="CDD" id="cd11938">
    <property type="entry name" value="SH3_ARHGEF16_26"/>
    <property type="match status" value="1"/>
</dbReference>
<dbReference type="PROSITE" id="PS50002">
    <property type="entry name" value="SH3"/>
    <property type="match status" value="1"/>
</dbReference>
<keyword evidence="10" id="KW-1185">Reference proteome</keyword>
<dbReference type="SMART" id="SM00325">
    <property type="entry name" value="RhoGEF"/>
    <property type="match status" value="1"/>
</dbReference>
<dbReference type="CDD" id="cd00160">
    <property type="entry name" value="RhoGEF"/>
    <property type="match status" value="1"/>
</dbReference>
<evidence type="ECO:0000259" key="7">
    <source>
        <dbReference type="PROSITE" id="PS50003"/>
    </source>
</evidence>
<dbReference type="InterPro" id="IPR047271">
    <property type="entry name" value="Ephexin-like"/>
</dbReference>
<feature type="domain" description="SH3" evidence="6">
    <location>
        <begin position="653"/>
        <end position="713"/>
    </location>
</feature>
<evidence type="ECO:0000313" key="10">
    <source>
        <dbReference type="Proteomes" id="UP000276834"/>
    </source>
</evidence>
<reference evidence="9 10" key="1">
    <citation type="journal article" date="2018" name="Proc. R. Soc. B">
        <title>A non-coding region near Follistatin controls head colour polymorphism in the Gouldian finch.</title>
        <authorList>
            <person name="Toomey M.B."/>
            <person name="Marques C.I."/>
            <person name="Andrade P."/>
            <person name="Araujo P.M."/>
            <person name="Sabatino S."/>
            <person name="Gazda M.A."/>
            <person name="Afonso S."/>
            <person name="Lopes R.J."/>
            <person name="Corbo J.C."/>
            <person name="Carneiro M."/>
        </authorList>
    </citation>
    <scope>NUCLEOTIDE SEQUENCE [LARGE SCALE GENOMIC DNA]</scope>
    <source>
        <strain evidence="9">Red01</strain>
        <tissue evidence="9">Muscle</tissue>
    </source>
</reference>
<name>A0A3L8S3G4_CHLGU</name>
<dbReference type="GO" id="GO:0005085">
    <property type="term" value="F:guanyl-nucleotide exchange factor activity"/>
    <property type="evidence" value="ECO:0007669"/>
    <property type="project" value="InterPro"/>
</dbReference>
<feature type="compositionally biased region" description="Low complexity" evidence="5">
    <location>
        <begin position="39"/>
        <end position="49"/>
    </location>
</feature>
<evidence type="ECO:0000256" key="4">
    <source>
        <dbReference type="PROSITE-ProRule" id="PRU00192"/>
    </source>
</evidence>
<dbReference type="SUPFAM" id="SSF48065">
    <property type="entry name" value="DBL homology domain (DH-domain)"/>
    <property type="match status" value="1"/>
</dbReference>
<dbReference type="PANTHER" id="PTHR12845">
    <property type="entry name" value="GUANINE NUCLEOTIDE EXCHANGE FACTOR"/>
    <property type="match status" value="1"/>
</dbReference>
<dbReference type="SUPFAM" id="SSF50044">
    <property type="entry name" value="SH3-domain"/>
    <property type="match status" value="1"/>
</dbReference>
<keyword evidence="2 4" id="KW-0728">SH3 domain</keyword>
<dbReference type="EMBL" id="QUSF01000079">
    <property type="protein sequence ID" value="RLV95040.1"/>
    <property type="molecule type" value="Genomic_DNA"/>
</dbReference>
<feature type="region of interest" description="Disordered" evidence="5">
    <location>
        <begin position="153"/>
        <end position="204"/>
    </location>
</feature>
<evidence type="ECO:0000256" key="5">
    <source>
        <dbReference type="SAM" id="MobiDB-lite"/>
    </source>
</evidence>
<dbReference type="PANTHER" id="PTHR12845:SF3">
    <property type="entry name" value="RHO GUANINE NUCLEOTIDE EXCHANGE FACTOR 16"/>
    <property type="match status" value="1"/>
</dbReference>
<dbReference type="OrthoDB" id="27593at2759"/>
<feature type="compositionally biased region" description="Basic and acidic residues" evidence="5">
    <location>
        <begin position="10"/>
        <end position="25"/>
    </location>
</feature>
<dbReference type="Gene3D" id="1.20.900.10">
    <property type="entry name" value="Dbl homology (DH) domain"/>
    <property type="match status" value="1"/>
</dbReference>
<feature type="region of interest" description="Disordered" evidence="5">
    <location>
        <begin position="83"/>
        <end position="137"/>
    </location>
</feature>
<feature type="domain" description="PH" evidence="7">
    <location>
        <begin position="527"/>
        <end position="644"/>
    </location>
</feature>
<feature type="region of interest" description="Disordered" evidence="5">
    <location>
        <begin position="1"/>
        <end position="69"/>
    </location>
</feature>
<evidence type="ECO:0000259" key="8">
    <source>
        <dbReference type="PROSITE" id="PS50010"/>
    </source>
</evidence>
<dbReference type="PROSITE" id="PS50010">
    <property type="entry name" value="DH_2"/>
    <property type="match status" value="1"/>
</dbReference>
<dbReference type="InterPro" id="IPR047270">
    <property type="entry name" value="PH_ephexin"/>
</dbReference>
<dbReference type="Pfam" id="PF00018">
    <property type="entry name" value="SH3_1"/>
    <property type="match status" value="1"/>
</dbReference>
<dbReference type="SMART" id="SM00233">
    <property type="entry name" value="PH"/>
    <property type="match status" value="1"/>
</dbReference>
<dbReference type="InterPro" id="IPR036028">
    <property type="entry name" value="SH3-like_dom_sf"/>
</dbReference>
<dbReference type="SUPFAM" id="SSF50729">
    <property type="entry name" value="PH domain-like"/>
    <property type="match status" value="1"/>
</dbReference>
<dbReference type="InterPro" id="IPR001452">
    <property type="entry name" value="SH3_domain"/>
</dbReference>